<name>A0A0B4CVS3_9CAUL</name>
<evidence type="ECO:0000313" key="4">
    <source>
        <dbReference type="Proteomes" id="UP000031166"/>
    </source>
</evidence>
<evidence type="ECO:0008006" key="5">
    <source>
        <dbReference type="Google" id="ProtNLM"/>
    </source>
</evidence>
<feature type="compositionally biased region" description="Gly residues" evidence="1">
    <location>
        <begin position="153"/>
        <end position="166"/>
    </location>
</feature>
<protein>
    <recommendedName>
        <fullName evidence="5">UrcA family protein</fullName>
    </recommendedName>
</protein>
<comment type="caution">
    <text evidence="3">The sequence shown here is derived from an EMBL/GenBank/DDBJ whole genome shotgun (WGS) entry which is preliminary data.</text>
</comment>
<reference evidence="3 4" key="1">
    <citation type="submission" date="2014-12" db="EMBL/GenBank/DDBJ databases">
        <title>Genome sequencing of Brevundimonas nasdae TPW30.</title>
        <authorList>
            <person name="Tan P.W."/>
            <person name="Chan K.-G."/>
        </authorList>
    </citation>
    <scope>NUCLEOTIDE SEQUENCE [LARGE SCALE GENOMIC DNA]</scope>
    <source>
        <strain evidence="3 4">TPW30</strain>
    </source>
</reference>
<evidence type="ECO:0000256" key="2">
    <source>
        <dbReference type="SAM" id="SignalP"/>
    </source>
</evidence>
<proteinExistence type="predicted"/>
<dbReference type="PROSITE" id="PS51257">
    <property type="entry name" value="PROKAR_LIPOPROTEIN"/>
    <property type="match status" value="1"/>
</dbReference>
<dbReference type="Proteomes" id="UP000031166">
    <property type="component" value="Unassembled WGS sequence"/>
</dbReference>
<dbReference type="AlphaFoldDB" id="A0A0B4CVS3"/>
<dbReference type="EMBL" id="JWSY01000011">
    <property type="protein sequence ID" value="KIC58436.1"/>
    <property type="molecule type" value="Genomic_DNA"/>
</dbReference>
<gene>
    <name evidence="3" type="ORF">RM53_08530</name>
</gene>
<dbReference type="STRING" id="172043.RM53_08530"/>
<feature type="chain" id="PRO_5002086114" description="UrcA family protein" evidence="2">
    <location>
        <begin position="25"/>
        <end position="166"/>
    </location>
</feature>
<feature type="signal peptide" evidence="2">
    <location>
        <begin position="1"/>
        <end position="24"/>
    </location>
</feature>
<evidence type="ECO:0000256" key="1">
    <source>
        <dbReference type="SAM" id="MobiDB-lite"/>
    </source>
</evidence>
<feature type="region of interest" description="Disordered" evidence="1">
    <location>
        <begin position="136"/>
        <end position="166"/>
    </location>
</feature>
<dbReference type="RefSeq" id="WP_039245908.1">
    <property type="nucleotide sequence ID" value="NZ_JWSY01000011.1"/>
</dbReference>
<organism evidence="3 4">
    <name type="scientific">Brevundimonas nasdae</name>
    <dbReference type="NCBI Taxonomy" id="172043"/>
    <lineage>
        <taxon>Bacteria</taxon>
        <taxon>Pseudomonadati</taxon>
        <taxon>Pseudomonadota</taxon>
        <taxon>Alphaproteobacteria</taxon>
        <taxon>Caulobacterales</taxon>
        <taxon>Caulobacteraceae</taxon>
        <taxon>Brevundimonas</taxon>
    </lineage>
</organism>
<accession>A0A0B4CVS3</accession>
<evidence type="ECO:0000313" key="3">
    <source>
        <dbReference type="EMBL" id="KIC58436.1"/>
    </source>
</evidence>
<keyword evidence="2" id="KW-0732">Signal</keyword>
<sequence length="166" mass="16461">MTHYLRFAALTSVIAACGVATALAAQTIAPTMARADQSAPVEADAASPALTAAIRQALARARPDAAADPQESGVVTTLADIIVTADVAPVQALASVRLAIAEERCVFENNDWNRWGCAGLASVAASIERAIGSGPAATVGEGGVATPPPPSTPGGGGADYRSPLGG</sequence>